<sequence>AASGFDSLDDAIAGLTRAWTVIVTASENGSGFTPKNVEGFGSESAQVIAEGIMGVRRTVGSIRKALNNHGK</sequence>
<comment type="caution">
    <text evidence="1">The sequence shown here is derived from an EMBL/GenBank/DDBJ whole genome shotgun (WGS) entry which is preliminary data.</text>
</comment>
<evidence type="ECO:0000313" key="1">
    <source>
        <dbReference type="EMBL" id="GAG15507.1"/>
    </source>
</evidence>
<protein>
    <submittedName>
        <fullName evidence="1">Uncharacterized protein</fullName>
    </submittedName>
</protein>
<accession>X0VWN5</accession>
<gene>
    <name evidence="1" type="ORF">S01H1_57891</name>
</gene>
<organism evidence="1">
    <name type="scientific">marine sediment metagenome</name>
    <dbReference type="NCBI Taxonomy" id="412755"/>
    <lineage>
        <taxon>unclassified sequences</taxon>
        <taxon>metagenomes</taxon>
        <taxon>ecological metagenomes</taxon>
    </lineage>
</organism>
<dbReference type="EMBL" id="BARS01037784">
    <property type="protein sequence ID" value="GAG15507.1"/>
    <property type="molecule type" value="Genomic_DNA"/>
</dbReference>
<reference evidence="1" key="1">
    <citation type="journal article" date="2014" name="Front. Microbiol.">
        <title>High frequency of phylogenetically diverse reductive dehalogenase-homologous genes in deep subseafloor sedimentary metagenomes.</title>
        <authorList>
            <person name="Kawai M."/>
            <person name="Futagami T."/>
            <person name="Toyoda A."/>
            <person name="Takaki Y."/>
            <person name="Nishi S."/>
            <person name="Hori S."/>
            <person name="Arai W."/>
            <person name="Tsubouchi T."/>
            <person name="Morono Y."/>
            <person name="Uchiyama I."/>
            <person name="Ito T."/>
            <person name="Fujiyama A."/>
            <person name="Inagaki F."/>
            <person name="Takami H."/>
        </authorList>
    </citation>
    <scope>NUCLEOTIDE SEQUENCE</scope>
    <source>
        <strain evidence="1">Expedition CK06-06</strain>
    </source>
</reference>
<dbReference type="AlphaFoldDB" id="X0VWN5"/>
<name>X0VWN5_9ZZZZ</name>
<proteinExistence type="predicted"/>
<feature type="non-terminal residue" evidence="1">
    <location>
        <position position="1"/>
    </location>
</feature>